<protein>
    <submittedName>
        <fullName evidence="1">Serine-type D-Ala-D-Ala carboxypeptidase</fullName>
        <ecNumber evidence="1">3.4.16.4</ecNumber>
    </submittedName>
</protein>
<dbReference type="SUPFAM" id="SSF56601">
    <property type="entry name" value="beta-lactamase/transpeptidase-like"/>
    <property type="match status" value="1"/>
</dbReference>
<comment type="caution">
    <text evidence="1">The sequence shown here is derived from an EMBL/GenBank/DDBJ whole genome shotgun (WGS) entry which is preliminary data.</text>
</comment>
<proteinExistence type="predicted"/>
<dbReference type="PANTHER" id="PTHR46825:SF9">
    <property type="entry name" value="BETA-LACTAMASE-RELATED DOMAIN-CONTAINING PROTEIN"/>
    <property type="match status" value="1"/>
</dbReference>
<dbReference type="GO" id="GO:0009002">
    <property type="term" value="F:serine-type D-Ala-D-Ala carboxypeptidase activity"/>
    <property type="evidence" value="ECO:0007669"/>
    <property type="project" value="UniProtKB-EC"/>
</dbReference>
<keyword evidence="1" id="KW-0121">Carboxypeptidase</keyword>
<dbReference type="Gene3D" id="3.40.710.10">
    <property type="entry name" value="DD-peptidase/beta-lactamase superfamily"/>
    <property type="match status" value="1"/>
</dbReference>
<dbReference type="InterPro" id="IPR050491">
    <property type="entry name" value="AmpC-like"/>
</dbReference>
<keyword evidence="1" id="KW-0645">Protease</keyword>
<dbReference type="EMBL" id="AXZV01000005">
    <property type="protein sequence ID" value="KGH43486.1"/>
    <property type="molecule type" value="Genomic_DNA"/>
</dbReference>
<dbReference type="GeneID" id="77217645"/>
<accession>A0AAW3FQN8</accession>
<gene>
    <name evidence="1" type="ORF">CMPG5300_0978</name>
</gene>
<dbReference type="Proteomes" id="UP000029801">
    <property type="component" value="Chromosome"/>
</dbReference>
<evidence type="ECO:0000313" key="2">
    <source>
        <dbReference type="Proteomes" id="UP000029801"/>
    </source>
</evidence>
<name>A0AAW3FQN8_LACPN</name>
<dbReference type="InterPro" id="IPR012338">
    <property type="entry name" value="Beta-lactam/transpept-like"/>
</dbReference>
<organism evidence="1 2">
    <name type="scientific">Lactiplantibacillus plantarum CMPG5300</name>
    <dbReference type="NCBI Taxonomy" id="1304889"/>
    <lineage>
        <taxon>Bacteria</taxon>
        <taxon>Bacillati</taxon>
        <taxon>Bacillota</taxon>
        <taxon>Bacilli</taxon>
        <taxon>Lactobacillales</taxon>
        <taxon>Lactobacillaceae</taxon>
        <taxon>Lactiplantibacillus</taxon>
    </lineage>
</organism>
<dbReference type="RefSeq" id="WP_046947834.1">
    <property type="nucleotide sequence ID" value="NZ_CM002918.1"/>
</dbReference>
<sequence length="373" mass="42020">MQKKNLFITILVFIVCVLTIGLVLGVRNYEEKSTINSKTGTPKSDLAVNLAERTNLGYNNMPESRKINVTKVYDSMQKDSFFGMYMGIKNNQLIFSGSNGYSNASTGKKFNVSSMFNGGKYQDYLNDAILIRLIEKGKIKETEQLSRYIPTLKDYGDISVRQFLVNGSGLYVSKNRIKSDSGMTLDNTAYKKSTAKNLVSADASIKVQLIASVTQTSYRSAFKKLVIDHFGLMNTEVRNSTNQQESTDVVGYKYHKKNGLPDQSKREKQPVVLQGVNQLKISVPDMLVTYQAISSQKYFSKKYNNLWREALRNSNLAMITTGNSREIKIMEGKQQIVIRSNFKKNTIIAVAENFPNTKMTTASLLKRLSQILD</sequence>
<dbReference type="PANTHER" id="PTHR46825">
    <property type="entry name" value="D-ALANYL-D-ALANINE-CARBOXYPEPTIDASE/ENDOPEPTIDASE AMPH"/>
    <property type="match status" value="1"/>
</dbReference>
<keyword evidence="1" id="KW-0378">Hydrolase</keyword>
<reference evidence="1 2" key="1">
    <citation type="journal article" date="2014" name="Genome Announc.">
        <title>Draft Genome Sequence of Lactobacillus plantarum CMPG5300, a Human Vaginal Isolate.</title>
        <authorList>
            <person name="Malik S."/>
            <person name="Siezen R.J."/>
            <person name="Renckens B."/>
            <person name="Vaneechoutte M."/>
            <person name="Vanderleyden J."/>
            <person name="Lebeer S."/>
        </authorList>
    </citation>
    <scope>NUCLEOTIDE SEQUENCE [LARGE SCALE GENOMIC DNA]</scope>
    <source>
        <strain evidence="1 2">CMPG5300</strain>
    </source>
</reference>
<evidence type="ECO:0000313" key="1">
    <source>
        <dbReference type="EMBL" id="KGH43486.1"/>
    </source>
</evidence>
<dbReference type="EC" id="3.4.16.4" evidence="1"/>
<dbReference type="AlphaFoldDB" id="A0AAW3FQN8"/>